<accession>A0A1I5C1U9</accession>
<sequence>MPSLNELMIWRDALEKAKASGVRSVEFSDGRKTEYKSDSEMRAALLRIERQISSMSGKTLKRARIISNKGA</sequence>
<evidence type="ECO:0000313" key="1">
    <source>
        <dbReference type="EMBL" id="SFN80887.1"/>
    </source>
</evidence>
<evidence type="ECO:0000313" key="2">
    <source>
        <dbReference type="Proteomes" id="UP000199236"/>
    </source>
</evidence>
<keyword evidence="2" id="KW-1185">Reference proteome</keyword>
<dbReference type="NCBIfam" id="NF047331">
    <property type="entry name" value="phage_HTJ"/>
    <property type="match status" value="1"/>
</dbReference>
<dbReference type="STRING" id="655353.SAMN04488056_10284"/>
<organism evidence="1 2">
    <name type="scientific">Cohaesibacter marisflavi</name>
    <dbReference type="NCBI Taxonomy" id="655353"/>
    <lineage>
        <taxon>Bacteria</taxon>
        <taxon>Pseudomonadati</taxon>
        <taxon>Pseudomonadota</taxon>
        <taxon>Alphaproteobacteria</taxon>
        <taxon>Hyphomicrobiales</taxon>
        <taxon>Cohaesibacteraceae</taxon>
    </lineage>
</organism>
<reference evidence="1 2" key="1">
    <citation type="submission" date="2016-10" db="EMBL/GenBank/DDBJ databases">
        <authorList>
            <person name="de Groot N.N."/>
        </authorList>
    </citation>
    <scope>NUCLEOTIDE SEQUENCE [LARGE SCALE GENOMIC DNA]</scope>
    <source>
        <strain evidence="1 2">CGMCC 1.9157</strain>
    </source>
</reference>
<dbReference type="RefSeq" id="WP_090069167.1">
    <property type="nucleotide sequence ID" value="NZ_FOVR01000002.1"/>
</dbReference>
<protein>
    <recommendedName>
        <fullName evidence="3">GpW protein</fullName>
    </recommendedName>
</protein>
<proteinExistence type="predicted"/>
<dbReference type="OrthoDB" id="7581025at2"/>
<dbReference type="AlphaFoldDB" id="A0A1I5C1U9"/>
<gene>
    <name evidence="1" type="ORF">SAMN04488056_10284</name>
</gene>
<dbReference type="EMBL" id="FOVR01000002">
    <property type="protein sequence ID" value="SFN80887.1"/>
    <property type="molecule type" value="Genomic_DNA"/>
</dbReference>
<name>A0A1I5C1U9_9HYPH</name>
<dbReference type="Proteomes" id="UP000199236">
    <property type="component" value="Unassembled WGS sequence"/>
</dbReference>
<evidence type="ECO:0008006" key="3">
    <source>
        <dbReference type="Google" id="ProtNLM"/>
    </source>
</evidence>